<gene>
    <name evidence="1" type="ORF">F8C67_10935</name>
</gene>
<evidence type="ECO:0000313" key="2">
    <source>
        <dbReference type="Proteomes" id="UP000468650"/>
    </source>
</evidence>
<name>A0A6N6RGP6_9FLAO</name>
<sequence length="177" mass="19861">MQAARKIGVVVILLAMVAFVVLQAGIFKDTPKKERPVQQPITKDYEPSFTHEGEVWFLGTDGDTLATLPMEVAETSEEIQYGMMYRKSFKPTMYAMLFLMPGGDQPRSFWMRNTIVPLDIIYINSNREVVSIVENARPMDDTSLPSEGPASFVIEVPSGYTRSRGIAAGTKVAWMRF</sequence>
<comment type="caution">
    <text evidence="1">The sequence shown here is derived from an EMBL/GenBank/DDBJ whole genome shotgun (WGS) entry which is preliminary data.</text>
</comment>
<dbReference type="OrthoDB" id="5526466at2"/>
<dbReference type="Pfam" id="PF02643">
    <property type="entry name" value="DUF192"/>
    <property type="match status" value="1"/>
</dbReference>
<dbReference type="InterPro" id="IPR003795">
    <property type="entry name" value="DUF192"/>
</dbReference>
<evidence type="ECO:0000313" key="1">
    <source>
        <dbReference type="EMBL" id="KAB2808076.1"/>
    </source>
</evidence>
<dbReference type="Gene3D" id="2.60.120.1140">
    <property type="entry name" value="Protein of unknown function DUF192"/>
    <property type="match status" value="1"/>
</dbReference>
<accession>A0A6N6RGP6</accession>
<proteinExistence type="predicted"/>
<dbReference type="EMBL" id="WBVO01000009">
    <property type="protein sequence ID" value="KAB2808076.1"/>
    <property type="molecule type" value="Genomic_DNA"/>
</dbReference>
<dbReference type="InterPro" id="IPR038695">
    <property type="entry name" value="Saro_0823-like_sf"/>
</dbReference>
<keyword evidence="2" id="KW-1185">Reference proteome</keyword>
<dbReference type="PANTHER" id="PTHR37953">
    <property type="entry name" value="UPF0127 PROTEIN MJ1496"/>
    <property type="match status" value="1"/>
</dbReference>
<reference evidence="1 2" key="1">
    <citation type="submission" date="2019-09" db="EMBL/GenBank/DDBJ databases">
        <title>Genomes of family Cryomorphaceae.</title>
        <authorList>
            <person name="Bowman J.P."/>
        </authorList>
    </citation>
    <scope>NUCLEOTIDE SEQUENCE [LARGE SCALE GENOMIC DNA]</scope>
    <source>
        <strain evidence="1 2">LMG 25704</strain>
    </source>
</reference>
<dbReference type="AlphaFoldDB" id="A0A6N6RGP6"/>
<protein>
    <submittedName>
        <fullName evidence="1">DUF192 domain-containing protein</fullName>
    </submittedName>
</protein>
<organism evidence="1 2">
    <name type="scientific">Phaeocystidibacter luteus</name>
    <dbReference type="NCBI Taxonomy" id="911197"/>
    <lineage>
        <taxon>Bacteria</taxon>
        <taxon>Pseudomonadati</taxon>
        <taxon>Bacteroidota</taxon>
        <taxon>Flavobacteriia</taxon>
        <taxon>Flavobacteriales</taxon>
        <taxon>Phaeocystidibacteraceae</taxon>
        <taxon>Phaeocystidibacter</taxon>
    </lineage>
</organism>
<dbReference type="PANTHER" id="PTHR37953:SF1">
    <property type="entry name" value="UPF0127 PROTEIN MJ1496"/>
    <property type="match status" value="1"/>
</dbReference>
<dbReference type="RefSeq" id="WP_151667890.1">
    <property type="nucleotide sequence ID" value="NZ_WBVO01000009.1"/>
</dbReference>
<dbReference type="Proteomes" id="UP000468650">
    <property type="component" value="Unassembled WGS sequence"/>
</dbReference>